<feature type="domain" description="Spondin" evidence="2">
    <location>
        <begin position="1"/>
        <end position="104"/>
    </location>
</feature>
<evidence type="ECO:0000259" key="2">
    <source>
        <dbReference type="PROSITE" id="PS51020"/>
    </source>
</evidence>
<dbReference type="PANTHER" id="PTHR11311">
    <property type="entry name" value="SPONDIN"/>
    <property type="match status" value="1"/>
</dbReference>
<dbReference type="Proteomes" id="UP001469553">
    <property type="component" value="Unassembled WGS sequence"/>
</dbReference>
<dbReference type="PANTHER" id="PTHR11311:SF16">
    <property type="entry name" value="SPONDIN-1"/>
    <property type="match status" value="1"/>
</dbReference>
<organism evidence="3 4">
    <name type="scientific">Ameca splendens</name>
    <dbReference type="NCBI Taxonomy" id="208324"/>
    <lineage>
        <taxon>Eukaryota</taxon>
        <taxon>Metazoa</taxon>
        <taxon>Chordata</taxon>
        <taxon>Craniata</taxon>
        <taxon>Vertebrata</taxon>
        <taxon>Euteleostomi</taxon>
        <taxon>Actinopterygii</taxon>
        <taxon>Neopterygii</taxon>
        <taxon>Teleostei</taxon>
        <taxon>Neoteleostei</taxon>
        <taxon>Acanthomorphata</taxon>
        <taxon>Ovalentaria</taxon>
        <taxon>Atherinomorphae</taxon>
        <taxon>Cyprinodontiformes</taxon>
        <taxon>Goodeidae</taxon>
        <taxon>Ameca</taxon>
    </lineage>
</organism>
<name>A0ABV0XGK6_9TELE</name>
<proteinExistence type="predicted"/>
<dbReference type="EMBL" id="JAHRIP010001865">
    <property type="protein sequence ID" value="MEQ2280596.1"/>
    <property type="molecule type" value="Genomic_DNA"/>
</dbReference>
<comment type="caution">
    <text evidence="3">The sequence shown here is derived from an EMBL/GenBank/DDBJ whole genome shotgun (WGS) entry which is preliminary data.</text>
</comment>
<dbReference type="InterPro" id="IPR051418">
    <property type="entry name" value="Spondin/Thrombospondin_T1"/>
</dbReference>
<keyword evidence="4" id="KW-1185">Reference proteome</keyword>
<dbReference type="InterPro" id="IPR038678">
    <property type="entry name" value="Spondin_N_sf"/>
</dbReference>
<dbReference type="InterPro" id="IPR009465">
    <property type="entry name" value="Spondin_N"/>
</dbReference>
<dbReference type="PROSITE" id="PS51020">
    <property type="entry name" value="SPONDIN"/>
    <property type="match status" value="1"/>
</dbReference>
<dbReference type="Pfam" id="PF06468">
    <property type="entry name" value="Spond_N"/>
    <property type="match status" value="1"/>
</dbReference>
<evidence type="ECO:0000313" key="3">
    <source>
        <dbReference type="EMBL" id="MEQ2280596.1"/>
    </source>
</evidence>
<dbReference type="NCBIfam" id="NF038123">
    <property type="entry name" value="NF038123_dom"/>
    <property type="match status" value="1"/>
</dbReference>
<protein>
    <submittedName>
        <fullName evidence="3">Spondin-1</fullName>
    </submittedName>
</protein>
<reference evidence="3 4" key="1">
    <citation type="submission" date="2021-06" db="EMBL/GenBank/DDBJ databases">
        <authorList>
            <person name="Palmer J.M."/>
        </authorList>
    </citation>
    <scope>NUCLEOTIDE SEQUENCE [LARGE SCALE GENOMIC DNA]</scope>
    <source>
        <strain evidence="3 4">AS_MEX2019</strain>
        <tissue evidence="3">Muscle</tissue>
    </source>
</reference>
<sequence length="144" mass="15995">MKAQWPAWQPLNVRAAPSAEFSVDRSRHLMSFLTMMGPSPDWNVGLSAEDLCTKECGWAQRVAQDLIPWDAGTDSGVSYESPNKPTAPQDKIRPLTSLDHPQSPFYDPEGGAITPVARVIVERIARKVCLPSHKTHLYFLKSHG</sequence>
<evidence type="ECO:0000313" key="4">
    <source>
        <dbReference type="Proteomes" id="UP001469553"/>
    </source>
</evidence>
<feature type="region of interest" description="Disordered" evidence="1">
    <location>
        <begin position="73"/>
        <end position="107"/>
    </location>
</feature>
<gene>
    <name evidence="3" type="primary">SPON1_2</name>
    <name evidence="3" type="ORF">AMECASPLE_021557</name>
</gene>
<feature type="compositionally biased region" description="Polar residues" evidence="1">
    <location>
        <begin position="75"/>
        <end position="86"/>
    </location>
</feature>
<dbReference type="Gene3D" id="2.60.40.2130">
    <property type="entry name" value="F-spondin domain"/>
    <property type="match status" value="1"/>
</dbReference>
<accession>A0ABV0XGK6</accession>
<evidence type="ECO:0000256" key="1">
    <source>
        <dbReference type="SAM" id="MobiDB-lite"/>
    </source>
</evidence>